<sequence length="50" mass="5895">MSAVLTHQKADKHFSVALHRKVRIRLHPFMEHNCGIRLQKWLENKVSDTS</sequence>
<comment type="caution">
    <text evidence="1">The sequence shown here is derived from an EMBL/GenBank/DDBJ whole genome shotgun (WGS) entry which is preliminary data.</text>
</comment>
<reference evidence="2" key="1">
    <citation type="submission" date="2016-10" db="EMBL/GenBank/DDBJ databases">
        <authorList>
            <person name="de Groot N.N."/>
        </authorList>
    </citation>
    <scope>NUCLEOTIDE SEQUENCE [LARGE SCALE GENOMIC DNA]</scope>
    <source>
        <strain evidence="2">BP1-145</strain>
    </source>
</reference>
<evidence type="ECO:0000313" key="1">
    <source>
        <dbReference type="EMBL" id="SDN87237.1"/>
    </source>
</evidence>
<dbReference type="Proteomes" id="UP000199134">
    <property type="component" value="Unassembled WGS sequence"/>
</dbReference>
<gene>
    <name evidence="1" type="ORF">SAMN04487900_104110</name>
</gene>
<dbReference type="EMBL" id="FNIW01000004">
    <property type="protein sequence ID" value="SDN87237.1"/>
    <property type="molecule type" value="Genomic_DNA"/>
</dbReference>
<dbReference type="AlphaFoldDB" id="A0A1H0EXT1"/>
<proteinExistence type="predicted"/>
<organism evidence="1 2">
    <name type="scientific">Prevotella communis</name>
    <dbReference type="NCBI Taxonomy" id="2913614"/>
    <lineage>
        <taxon>Bacteria</taxon>
        <taxon>Pseudomonadati</taxon>
        <taxon>Bacteroidota</taxon>
        <taxon>Bacteroidia</taxon>
        <taxon>Bacteroidales</taxon>
        <taxon>Prevotellaceae</taxon>
        <taxon>Prevotella</taxon>
    </lineage>
</organism>
<protein>
    <submittedName>
        <fullName evidence="1">Uncharacterized protein</fullName>
    </submittedName>
</protein>
<evidence type="ECO:0000313" key="2">
    <source>
        <dbReference type="Proteomes" id="UP000199134"/>
    </source>
</evidence>
<name>A0A1H0EXT1_9BACT</name>
<accession>A0A1H0EXT1</accession>